<feature type="compositionally biased region" description="Basic and acidic residues" evidence="1">
    <location>
        <begin position="161"/>
        <end position="178"/>
    </location>
</feature>
<evidence type="ECO:0000313" key="5">
    <source>
        <dbReference type="WBParaSite" id="ECPE_0001100001-mRNA-1"/>
    </source>
</evidence>
<dbReference type="WBParaSite" id="ECPE_0001100001-mRNA-1">
    <property type="protein sequence ID" value="ECPE_0001100001-mRNA-1"/>
    <property type="gene ID" value="ECPE_0001100001"/>
</dbReference>
<feature type="region of interest" description="Disordered" evidence="1">
    <location>
        <begin position="99"/>
        <end position="120"/>
    </location>
</feature>
<dbReference type="EMBL" id="UZAN01050003">
    <property type="protein sequence ID" value="VDP87888.1"/>
    <property type="molecule type" value="Genomic_DNA"/>
</dbReference>
<proteinExistence type="predicted"/>
<keyword evidence="2" id="KW-1133">Transmembrane helix</keyword>
<name>A0A183AVI1_9TREM</name>
<feature type="region of interest" description="Disordered" evidence="1">
    <location>
        <begin position="146"/>
        <end position="205"/>
    </location>
</feature>
<keyword evidence="2" id="KW-0472">Membrane</keyword>
<dbReference type="AlphaFoldDB" id="A0A183AVI1"/>
<evidence type="ECO:0000256" key="2">
    <source>
        <dbReference type="SAM" id="Phobius"/>
    </source>
</evidence>
<dbReference type="OrthoDB" id="10266980at2759"/>
<sequence>MFAILFAITRNFMIVPFWWISYRSLSTPGFVTARQAIPWLVVAFVIPPLILDYLNLYWAMKTYRIGWRAAKCLWNADWRSDIRRAHARLRKRLRRIRRRTSSDSASAQTAPASVTTAVASGMTSSSMDNLQRLPDLPDLFILESSSSSSNYSSETEYEPADSEHEFGPLKTAADKSLADESPLNRTVPDQEDQHITQRAAPTSSE</sequence>
<gene>
    <name evidence="3" type="ORF">ECPE_LOCUS10966</name>
</gene>
<dbReference type="Proteomes" id="UP000272942">
    <property type="component" value="Unassembled WGS sequence"/>
</dbReference>
<keyword evidence="2" id="KW-0812">Transmembrane</keyword>
<reference evidence="5" key="1">
    <citation type="submission" date="2016-06" db="UniProtKB">
        <authorList>
            <consortium name="WormBaseParasite"/>
        </authorList>
    </citation>
    <scope>IDENTIFICATION</scope>
</reference>
<organism evidence="5">
    <name type="scientific">Echinostoma caproni</name>
    <dbReference type="NCBI Taxonomy" id="27848"/>
    <lineage>
        <taxon>Eukaryota</taxon>
        <taxon>Metazoa</taxon>
        <taxon>Spiralia</taxon>
        <taxon>Lophotrochozoa</taxon>
        <taxon>Platyhelminthes</taxon>
        <taxon>Trematoda</taxon>
        <taxon>Digenea</taxon>
        <taxon>Plagiorchiida</taxon>
        <taxon>Echinostomata</taxon>
        <taxon>Echinostomatoidea</taxon>
        <taxon>Echinostomatidae</taxon>
        <taxon>Echinostoma</taxon>
    </lineage>
</organism>
<keyword evidence="4" id="KW-1185">Reference proteome</keyword>
<accession>A0A183AVI1</accession>
<protein>
    <submittedName>
        <fullName evidence="5">G_PROTEIN_RECEP_F1_2 domain-containing protein</fullName>
    </submittedName>
</protein>
<evidence type="ECO:0000313" key="3">
    <source>
        <dbReference type="EMBL" id="VDP87888.1"/>
    </source>
</evidence>
<feature type="transmembrane region" description="Helical" evidence="2">
    <location>
        <begin position="37"/>
        <end position="58"/>
    </location>
</feature>
<evidence type="ECO:0000256" key="1">
    <source>
        <dbReference type="SAM" id="MobiDB-lite"/>
    </source>
</evidence>
<evidence type="ECO:0000313" key="4">
    <source>
        <dbReference type="Proteomes" id="UP000272942"/>
    </source>
</evidence>
<reference evidence="3 4" key="2">
    <citation type="submission" date="2018-11" db="EMBL/GenBank/DDBJ databases">
        <authorList>
            <consortium name="Pathogen Informatics"/>
        </authorList>
    </citation>
    <scope>NUCLEOTIDE SEQUENCE [LARGE SCALE GENOMIC DNA]</scope>
    <source>
        <strain evidence="3 4">Egypt</strain>
    </source>
</reference>
<feature type="compositionally biased region" description="Low complexity" evidence="1">
    <location>
        <begin position="102"/>
        <end position="120"/>
    </location>
</feature>